<organism evidence="3 4">
    <name type="scientific">Helicobacter marmotae</name>
    <dbReference type="NCBI Taxonomy" id="152490"/>
    <lineage>
        <taxon>Bacteria</taxon>
        <taxon>Pseudomonadati</taxon>
        <taxon>Campylobacterota</taxon>
        <taxon>Epsilonproteobacteria</taxon>
        <taxon>Campylobacterales</taxon>
        <taxon>Helicobacteraceae</taxon>
        <taxon>Helicobacter</taxon>
    </lineage>
</organism>
<feature type="domain" description="ATP-grasp" evidence="2">
    <location>
        <begin position="121"/>
        <end position="320"/>
    </location>
</feature>
<accession>A0A3D8I6R7</accession>
<proteinExistence type="predicted"/>
<dbReference type="AlphaFoldDB" id="A0A3D8I6R7"/>
<dbReference type="Gene3D" id="3.40.50.20">
    <property type="match status" value="1"/>
</dbReference>
<name>A0A3D8I6R7_9HELI</name>
<dbReference type="Gene3D" id="3.30.1490.20">
    <property type="entry name" value="ATP-grasp fold, A domain"/>
    <property type="match status" value="1"/>
</dbReference>
<dbReference type="Gene3D" id="3.30.470.20">
    <property type="entry name" value="ATP-grasp fold, B domain"/>
    <property type="match status" value="1"/>
</dbReference>
<evidence type="ECO:0000313" key="4">
    <source>
        <dbReference type="Proteomes" id="UP000256599"/>
    </source>
</evidence>
<dbReference type="SUPFAM" id="SSF56059">
    <property type="entry name" value="Glutathione synthetase ATP-binding domain-like"/>
    <property type="match status" value="1"/>
</dbReference>
<keyword evidence="1" id="KW-0547">Nucleotide-binding</keyword>
<evidence type="ECO:0000313" key="3">
    <source>
        <dbReference type="EMBL" id="RDU60696.1"/>
    </source>
</evidence>
<dbReference type="EMBL" id="NXLR01000002">
    <property type="protein sequence ID" value="RDU60696.1"/>
    <property type="molecule type" value="Genomic_DNA"/>
</dbReference>
<reference evidence="3 4" key="1">
    <citation type="submission" date="2018-04" db="EMBL/GenBank/DDBJ databases">
        <title>Novel Campyloabacter and Helicobacter Species and Strains.</title>
        <authorList>
            <person name="Mannion A.J."/>
            <person name="Shen Z."/>
            <person name="Fox J.G."/>
        </authorList>
    </citation>
    <scope>NUCLEOTIDE SEQUENCE [LARGE SCALE GENOMIC DNA]</scope>
    <source>
        <strain evidence="3 4">MIT 98-6070</strain>
    </source>
</reference>
<dbReference type="Proteomes" id="UP000256599">
    <property type="component" value="Unassembled WGS sequence"/>
</dbReference>
<evidence type="ECO:0000259" key="2">
    <source>
        <dbReference type="PROSITE" id="PS50975"/>
    </source>
</evidence>
<gene>
    <name evidence="3" type="ORF">CQA63_01590</name>
</gene>
<dbReference type="PROSITE" id="PS50975">
    <property type="entry name" value="ATP_GRASP"/>
    <property type="match status" value="1"/>
</dbReference>
<comment type="caution">
    <text evidence="3">The sequence shown here is derived from an EMBL/GenBank/DDBJ whole genome shotgun (WGS) entry which is preliminary data.</text>
</comment>
<dbReference type="GO" id="GO:0005524">
    <property type="term" value="F:ATP binding"/>
    <property type="evidence" value="ECO:0007669"/>
    <property type="project" value="UniProtKB-UniRule"/>
</dbReference>
<dbReference type="RefSeq" id="WP_104700747.1">
    <property type="nucleotide sequence ID" value="NZ_FZPP01000059.1"/>
</dbReference>
<dbReference type="InterPro" id="IPR011761">
    <property type="entry name" value="ATP-grasp"/>
</dbReference>
<keyword evidence="4" id="KW-1185">Reference proteome</keyword>
<dbReference type="InterPro" id="IPR013815">
    <property type="entry name" value="ATP_grasp_subdomain_1"/>
</dbReference>
<sequence length="350" mass="39779">MQKLRILVTTIGGLTSPDCLFALANNGEREVFLCGCDSFSGACGREFVDVFIQSPNSAESKEKFCEFIMQVSKKYHIDIIIPCGNDDNLALSEYKSHFDIPIMVGDYKDLLIAYDKLAVYERLSSTLPQYAPKFFAISSFDGLMQAIHTLGYPQKKCVIKPRFGRGGRGVYILSSPHLELFSIKPNNEVPLSFFKEALQAKEGFEALEELIVMEYLHEPFVSAYSLCLKGENLLTMEHIREWGNASQTYRGLVRYNQSLEELCGAVIREFKLDYTNNMELAYSTDNRLVLFDLNPRLGASSGVDTYLGLNFPYLALKLALGEPIAIDKSALKHKSFRFYRYFTQWWENVP</sequence>
<protein>
    <recommendedName>
        <fullName evidence="2">ATP-grasp domain-containing protein</fullName>
    </recommendedName>
</protein>
<dbReference type="Pfam" id="PF15632">
    <property type="entry name" value="ATPgrasp_Ter"/>
    <property type="match status" value="1"/>
</dbReference>
<evidence type="ECO:0000256" key="1">
    <source>
        <dbReference type="PROSITE-ProRule" id="PRU00409"/>
    </source>
</evidence>
<keyword evidence="1" id="KW-0067">ATP-binding</keyword>
<dbReference type="GO" id="GO:0046872">
    <property type="term" value="F:metal ion binding"/>
    <property type="evidence" value="ECO:0007669"/>
    <property type="project" value="InterPro"/>
</dbReference>
<dbReference type="OrthoDB" id="9803907at2"/>